<comment type="caution">
    <text evidence="1">The sequence shown here is derived from an EMBL/GenBank/DDBJ whole genome shotgun (WGS) entry which is preliminary data.</text>
</comment>
<keyword evidence="2" id="KW-1185">Reference proteome</keyword>
<protein>
    <submittedName>
        <fullName evidence="1">Uncharacterized protein</fullName>
    </submittedName>
</protein>
<organism evidence="1 2">
    <name type="scientific">Wallemia hederae</name>
    <dbReference type="NCBI Taxonomy" id="1540922"/>
    <lineage>
        <taxon>Eukaryota</taxon>
        <taxon>Fungi</taxon>
        <taxon>Dikarya</taxon>
        <taxon>Basidiomycota</taxon>
        <taxon>Wallemiomycotina</taxon>
        <taxon>Wallemiomycetes</taxon>
        <taxon>Wallemiales</taxon>
        <taxon>Wallemiaceae</taxon>
        <taxon>Wallemia</taxon>
    </lineage>
</organism>
<gene>
    <name evidence="1" type="ORF">E3P99_03715</name>
</gene>
<reference evidence="1 2" key="1">
    <citation type="submission" date="2019-03" db="EMBL/GenBank/DDBJ databases">
        <title>Sequencing 23 genomes of Wallemia ichthyophaga.</title>
        <authorList>
            <person name="Gostincar C."/>
        </authorList>
    </citation>
    <scope>NUCLEOTIDE SEQUENCE [LARGE SCALE GENOMIC DNA]</scope>
    <source>
        <strain evidence="1 2">EXF-5753</strain>
    </source>
</reference>
<dbReference type="AlphaFoldDB" id="A0A4T0FDU1"/>
<dbReference type="Proteomes" id="UP000310189">
    <property type="component" value="Unassembled WGS sequence"/>
</dbReference>
<dbReference type="OrthoDB" id="10438075at2759"/>
<evidence type="ECO:0000313" key="2">
    <source>
        <dbReference type="Proteomes" id="UP000310189"/>
    </source>
</evidence>
<sequence length="91" mass="10156">MFRNSVKSLKKITKKVFHRTPPSIDELKLVTISSTSLDSLYKGSTTLKQAFQEAVNDPGLALNTHKAAKKIKVVVQLSDIAEEQSARIETW</sequence>
<name>A0A4T0FDU1_9BASI</name>
<dbReference type="EMBL" id="SPNW01000083">
    <property type="protein sequence ID" value="TIA86351.1"/>
    <property type="molecule type" value="Genomic_DNA"/>
</dbReference>
<proteinExistence type="predicted"/>
<evidence type="ECO:0000313" key="1">
    <source>
        <dbReference type="EMBL" id="TIA86351.1"/>
    </source>
</evidence>
<accession>A0A4T0FDU1</accession>